<gene>
    <name evidence="2" type="ORF">ATSB10_03770</name>
</gene>
<dbReference type="Pfam" id="PF11911">
    <property type="entry name" value="DUF3429"/>
    <property type="match status" value="1"/>
</dbReference>
<dbReference type="Proteomes" id="UP000077255">
    <property type="component" value="Chromosome"/>
</dbReference>
<dbReference type="InterPro" id="IPR021836">
    <property type="entry name" value="DUF3429"/>
</dbReference>
<sequence length="143" mass="14964">MVDASDESLPRGMLALGWSGVLPFAGALLAAFAWPAWSGFAAAVFVSYGAVILSFLGGARWGRGLAGGVAPTRFVEAVMPSLIAFAALLLLHTPPAALALLAAGFAIWLAIDLRDPLWPPAYRRMRLGISVVVLALHAGWLLV</sequence>
<reference evidence="2 3" key="1">
    <citation type="submission" date="2016-02" db="EMBL/GenBank/DDBJ databases">
        <title>Complete genome sequencing and analysis of ATSB10, Dyella thiooxydans isolated from rhizosphere soil of sunflower (Helianthus annuus L.).</title>
        <authorList>
            <person name="Lee Y."/>
            <person name="Hwangbo K."/>
            <person name="Chung H."/>
            <person name="Yoo J."/>
            <person name="Kim K.Y."/>
            <person name="Sa T.M."/>
            <person name="Um Y."/>
            <person name="Madhaiyan M."/>
        </authorList>
    </citation>
    <scope>NUCLEOTIDE SEQUENCE [LARGE SCALE GENOMIC DNA]</scope>
    <source>
        <strain evidence="2 3">ATSB10</strain>
    </source>
</reference>
<name>A0A160MX67_9GAMM</name>
<dbReference type="PANTHER" id="PTHR15887">
    <property type="entry name" value="TRANSMEMBRANE PROTEIN 69"/>
    <property type="match status" value="1"/>
</dbReference>
<feature type="transmembrane region" description="Helical" evidence="1">
    <location>
        <begin position="125"/>
        <end position="142"/>
    </location>
</feature>
<evidence type="ECO:0000313" key="2">
    <source>
        <dbReference type="EMBL" id="AND67831.1"/>
    </source>
</evidence>
<organism evidence="2 3">
    <name type="scientific">Dyella thiooxydans</name>
    <dbReference type="NCBI Taxonomy" id="445710"/>
    <lineage>
        <taxon>Bacteria</taxon>
        <taxon>Pseudomonadati</taxon>
        <taxon>Pseudomonadota</taxon>
        <taxon>Gammaproteobacteria</taxon>
        <taxon>Lysobacterales</taxon>
        <taxon>Rhodanobacteraceae</taxon>
        <taxon>Dyella</taxon>
    </lineage>
</organism>
<keyword evidence="1" id="KW-0812">Transmembrane</keyword>
<evidence type="ECO:0008006" key="4">
    <source>
        <dbReference type="Google" id="ProtNLM"/>
    </source>
</evidence>
<dbReference type="STRING" id="445710.ATSB10_03770"/>
<dbReference type="KEGG" id="dtx:ATSB10_03770"/>
<evidence type="ECO:0000313" key="3">
    <source>
        <dbReference type="Proteomes" id="UP000077255"/>
    </source>
</evidence>
<accession>A0A160MX67</accession>
<keyword evidence="3" id="KW-1185">Reference proteome</keyword>
<keyword evidence="1" id="KW-1133">Transmembrane helix</keyword>
<feature type="transmembrane region" description="Helical" evidence="1">
    <location>
        <begin position="40"/>
        <end position="62"/>
    </location>
</feature>
<protein>
    <recommendedName>
        <fullName evidence="4">DUF3429 domain-containing protein</fullName>
    </recommendedName>
</protein>
<feature type="transmembrane region" description="Helical" evidence="1">
    <location>
        <begin position="97"/>
        <end position="113"/>
    </location>
</feature>
<feature type="transmembrane region" description="Helical" evidence="1">
    <location>
        <begin position="12"/>
        <end position="34"/>
    </location>
</feature>
<dbReference type="PATRIC" id="fig|445710.3.peg.374"/>
<keyword evidence="1" id="KW-0472">Membrane</keyword>
<proteinExistence type="predicted"/>
<dbReference type="EMBL" id="CP014841">
    <property type="protein sequence ID" value="AND67831.1"/>
    <property type="molecule type" value="Genomic_DNA"/>
</dbReference>
<dbReference type="RefSeq" id="WP_063670158.1">
    <property type="nucleotide sequence ID" value="NZ_CP014841.1"/>
</dbReference>
<dbReference type="OrthoDB" id="9845560at2"/>
<dbReference type="PANTHER" id="PTHR15887:SF1">
    <property type="entry name" value="TRANSMEMBRANE PROTEIN 69"/>
    <property type="match status" value="1"/>
</dbReference>
<evidence type="ECO:0000256" key="1">
    <source>
        <dbReference type="SAM" id="Phobius"/>
    </source>
</evidence>
<dbReference type="AlphaFoldDB" id="A0A160MX67"/>